<protein>
    <submittedName>
        <fullName evidence="9">Uncharacterized UPF0118 membrane protein</fullName>
    </submittedName>
</protein>
<proteinExistence type="inferred from homology"/>
<comment type="similarity">
    <text evidence="2">Belongs to the autoinducer-2 exporter (AI-2E) (TC 2.A.86) family.</text>
</comment>
<dbReference type="InterPro" id="IPR002549">
    <property type="entry name" value="AI-2E-like"/>
</dbReference>
<keyword evidence="7 8" id="KW-0472">Membrane</keyword>
<evidence type="ECO:0000256" key="2">
    <source>
        <dbReference type="ARBA" id="ARBA00009773"/>
    </source>
</evidence>
<dbReference type="AlphaFoldDB" id="A0A3B1D0T6"/>
<feature type="transmembrane region" description="Helical" evidence="8">
    <location>
        <begin position="169"/>
        <end position="188"/>
    </location>
</feature>
<evidence type="ECO:0000256" key="6">
    <source>
        <dbReference type="ARBA" id="ARBA00022989"/>
    </source>
</evidence>
<dbReference type="EMBL" id="UOGL01000007">
    <property type="protein sequence ID" value="VAX35729.1"/>
    <property type="molecule type" value="Genomic_DNA"/>
</dbReference>
<feature type="transmembrane region" description="Helical" evidence="8">
    <location>
        <begin position="305"/>
        <end position="329"/>
    </location>
</feature>
<evidence type="ECO:0000256" key="4">
    <source>
        <dbReference type="ARBA" id="ARBA00022475"/>
    </source>
</evidence>
<reference evidence="9" key="1">
    <citation type="submission" date="2018-06" db="EMBL/GenBank/DDBJ databases">
        <authorList>
            <person name="Zhirakovskaya E."/>
        </authorList>
    </citation>
    <scope>NUCLEOTIDE SEQUENCE</scope>
</reference>
<feature type="transmembrane region" description="Helical" evidence="8">
    <location>
        <begin position="15"/>
        <end position="34"/>
    </location>
</feature>
<keyword evidence="4" id="KW-1003">Cell membrane</keyword>
<dbReference type="PANTHER" id="PTHR21716">
    <property type="entry name" value="TRANSMEMBRANE PROTEIN"/>
    <property type="match status" value="1"/>
</dbReference>
<dbReference type="GO" id="GO:0005886">
    <property type="term" value="C:plasma membrane"/>
    <property type="evidence" value="ECO:0007669"/>
    <property type="project" value="UniProtKB-SubCell"/>
</dbReference>
<feature type="transmembrane region" description="Helical" evidence="8">
    <location>
        <begin position="72"/>
        <end position="95"/>
    </location>
</feature>
<accession>A0A3B1D0T6</accession>
<evidence type="ECO:0000256" key="7">
    <source>
        <dbReference type="ARBA" id="ARBA00023136"/>
    </source>
</evidence>
<dbReference type="PANTHER" id="PTHR21716:SF53">
    <property type="entry name" value="PERMEASE PERM-RELATED"/>
    <property type="match status" value="1"/>
</dbReference>
<dbReference type="GO" id="GO:0055085">
    <property type="term" value="P:transmembrane transport"/>
    <property type="evidence" value="ECO:0007669"/>
    <property type="project" value="TreeGrafter"/>
</dbReference>
<feature type="transmembrane region" description="Helical" evidence="8">
    <location>
        <begin position="238"/>
        <end position="260"/>
    </location>
</feature>
<organism evidence="9">
    <name type="scientific">hydrothermal vent metagenome</name>
    <dbReference type="NCBI Taxonomy" id="652676"/>
    <lineage>
        <taxon>unclassified sequences</taxon>
        <taxon>metagenomes</taxon>
        <taxon>ecological metagenomes</taxon>
    </lineage>
</organism>
<evidence type="ECO:0000313" key="9">
    <source>
        <dbReference type="EMBL" id="VAX35729.1"/>
    </source>
</evidence>
<feature type="transmembrane region" description="Helical" evidence="8">
    <location>
        <begin position="209"/>
        <end position="232"/>
    </location>
</feature>
<feature type="transmembrane region" description="Helical" evidence="8">
    <location>
        <begin position="272"/>
        <end position="293"/>
    </location>
</feature>
<gene>
    <name evidence="9" type="ORF">MNBD_PLANCTO02-2659</name>
</gene>
<evidence type="ECO:0000256" key="5">
    <source>
        <dbReference type="ARBA" id="ARBA00022692"/>
    </source>
</evidence>
<keyword evidence="6 8" id="KW-1133">Transmembrane helix</keyword>
<comment type="subcellular location">
    <subcellularLocation>
        <location evidence="1">Cell membrane</location>
        <topology evidence="1">Multi-pass membrane protein</topology>
    </subcellularLocation>
</comment>
<dbReference type="Pfam" id="PF01594">
    <property type="entry name" value="AI-2E_transport"/>
    <property type="match status" value="1"/>
</dbReference>
<evidence type="ECO:0000256" key="1">
    <source>
        <dbReference type="ARBA" id="ARBA00004651"/>
    </source>
</evidence>
<keyword evidence="3" id="KW-0813">Transport</keyword>
<keyword evidence="5 8" id="KW-0812">Transmembrane</keyword>
<evidence type="ECO:0000256" key="3">
    <source>
        <dbReference type="ARBA" id="ARBA00022448"/>
    </source>
</evidence>
<sequence>MNEIRKSFRKSDEQAWLATISLMILASVALAFVLSYTREVTLSFVLAVFIASVVSPVVDFQVIRWKVPHPIAVLFAVVLSIIMVALFVFLLIWSATKLVEVSVKYTEATNKMITPTIEKWTERWNAFNRKEKEIEMESEIGPSPREFSWTEQLAGTLPNLASSVLNKSLSVLSFTFFVLIFVMFILAGRDPYVIKEGIYAEIDQKIRSYIATKLAVSFVTGVLVWVSLYWLGLELAGVFGLLAFLLNFIPSVGSIISTLLPIPLAIIQFQNPWLIAGVIFIPGTIQMAVGNFIEPKLMGEGLQLHAIVILMALAFWGFIWGPVGTLLAVPMTAVLRIVLLRFETVRPLGELLGGKLPQSSEGTSVV</sequence>
<feature type="transmembrane region" description="Helical" evidence="8">
    <location>
        <begin position="40"/>
        <end position="60"/>
    </location>
</feature>
<name>A0A3B1D0T6_9ZZZZ</name>
<evidence type="ECO:0000256" key="8">
    <source>
        <dbReference type="SAM" id="Phobius"/>
    </source>
</evidence>